<dbReference type="SUPFAM" id="SSF55874">
    <property type="entry name" value="ATPase domain of HSP90 chaperone/DNA topoisomerase II/histidine kinase"/>
    <property type="match status" value="1"/>
</dbReference>
<dbReference type="Gene3D" id="1.10.8.500">
    <property type="entry name" value="HAMP domain in histidine kinase"/>
    <property type="match status" value="1"/>
</dbReference>
<dbReference type="SUPFAM" id="SSF55785">
    <property type="entry name" value="PYP-like sensor domain (PAS domain)"/>
    <property type="match status" value="1"/>
</dbReference>
<comment type="caution">
    <text evidence="16">The sequence shown here is derived from an EMBL/GenBank/DDBJ whole genome shotgun (WGS) entry which is preliminary data.</text>
</comment>
<feature type="transmembrane region" description="Helical" evidence="10">
    <location>
        <begin position="28"/>
        <end position="47"/>
    </location>
</feature>
<evidence type="ECO:0000259" key="14">
    <source>
        <dbReference type="PROSITE" id="PS50113"/>
    </source>
</evidence>
<gene>
    <name evidence="16" type="ORF">GCM10008171_12750</name>
</gene>
<sequence length="1146" mass="121510">MACAAALAGAPLAATGLGVELPAAYAMAPAAGVGLLAAAAAWLLFRLNRPVPDLMAFALSAAPGLIGATTLAARLMGRPLDVPALGGGVTAAPAAAVSCALIALSVAVGLTRARPSWADDVRQSARLMGLCASAFALALQLFKPGMIEAVHGFETFRATTALALTLMLFVAGFDRPVLSLRWQVAHLGALAIAPLAWLTVHFASVEREAELEGATARLNGALRLAVEQQNAAIEDARKLLVFLTRFSEVRGGGEACDRRLSEFSRLNPATQAFFVIASDMKIVCSDLAAAKGLDVGDRDYVRRAFAEGGLAVSGLVTARVSGLPRIALAIPFRDEQGRPLALGVTLNLSAVSGPLERLAGEIDPRAKVTLVDAEGLVIARHPEETGLVGDSLAGRLMWSMAVRDTDGVFEAPELDGTDSLFVTRTVIEDRARLIVGLPKLDVVAVVDRRMNQRLGAIALILLVSVALGALGGEILVLRPLRRLTAYARRLETGELAARPELNARGEVGALGRALAVMADAVEDRERRLAGAEALFRGLFDHSPDPAAVMRADGEGGFRFEAWNAAAQRFTGLSLPEVLGRRPIEVFPGSRGESIERDLRRVSELGRVLRVEREPQVNGAVATFEMVLAPFRAADGRIDLVFATARDISDRKRVDRLKNEFVSTVSHELRTPLTSIAGSLGLLSGGAAGEIGERARHLVGIAHANSLRLVRLINDILDIERIEAGRMAFDLRTLDLIEVAGQAVAGLRSYADGFGVAVEIVSAPESVMVFGDQDRLTQVVTNLVSNAIKFSPPGGVVIVAVGVDGETAAIRVRDSGPGVPEAFLPRMFTKFAQADGSDSRRKGGTGLGLAIVKEIVERHAGAIRYRANGGAEFEVRLPRVGRAAEPTPAEPASALRRRAKVLICEDDPFTATLLGELLKDAGFDSLSARSVREAREAAFNPDIEALLVDLNLPDGDGISLIQDIQTSSRARDLPVLVVSAAAAQGRADERAAKLKVTEWLEKPIDPARLADILTRSLAARRPKPRILHVEDDEDLTRVVAAAVGPRADVSFAGGLAAARERLARDRFDLVILDVTLSDGSGLDLIADLKAAQHPTPTILFSAHDVEQRGPAFEADARLTKSRSSLAALVATIDRILDADQPRMSKAG</sequence>
<feature type="transmembrane region" description="Helical" evidence="10">
    <location>
        <begin position="155"/>
        <end position="173"/>
    </location>
</feature>
<dbReference type="GO" id="GO:0005886">
    <property type="term" value="C:plasma membrane"/>
    <property type="evidence" value="ECO:0007669"/>
    <property type="project" value="TreeGrafter"/>
</dbReference>
<keyword evidence="17" id="KW-1185">Reference proteome</keyword>
<dbReference type="PROSITE" id="PS50113">
    <property type="entry name" value="PAC"/>
    <property type="match status" value="1"/>
</dbReference>
<dbReference type="CDD" id="cd12915">
    <property type="entry name" value="PDC2_DGC_like"/>
    <property type="match status" value="1"/>
</dbReference>
<dbReference type="InterPro" id="IPR013656">
    <property type="entry name" value="PAS_4"/>
</dbReference>
<keyword evidence="7" id="KW-0902">Two-component regulatory system</keyword>
<dbReference type="Gene3D" id="3.40.50.2300">
    <property type="match status" value="2"/>
</dbReference>
<feature type="modified residue" description="4-aspartylphosphate" evidence="9">
    <location>
        <position position="948"/>
    </location>
</feature>
<dbReference type="InterPro" id="IPR003594">
    <property type="entry name" value="HATPase_dom"/>
</dbReference>
<dbReference type="SUPFAM" id="SSF52172">
    <property type="entry name" value="CheY-like"/>
    <property type="match status" value="2"/>
</dbReference>
<proteinExistence type="predicted"/>
<feature type="domain" description="Response regulatory" evidence="12">
    <location>
        <begin position="899"/>
        <end position="1016"/>
    </location>
</feature>
<dbReference type="InterPro" id="IPR036097">
    <property type="entry name" value="HisK_dim/P_sf"/>
</dbReference>
<keyword evidence="6" id="KW-0418">Kinase</keyword>
<keyword evidence="10" id="KW-0812">Transmembrane</keyword>
<dbReference type="CDD" id="cd06225">
    <property type="entry name" value="HAMP"/>
    <property type="match status" value="1"/>
</dbReference>
<dbReference type="InterPro" id="IPR005467">
    <property type="entry name" value="His_kinase_dom"/>
</dbReference>
<feature type="domain" description="HAMP" evidence="15">
    <location>
        <begin position="474"/>
        <end position="526"/>
    </location>
</feature>
<feature type="transmembrane region" description="Helical" evidence="10">
    <location>
        <begin position="93"/>
        <end position="113"/>
    </location>
</feature>
<dbReference type="GO" id="GO:0000155">
    <property type="term" value="F:phosphorelay sensor kinase activity"/>
    <property type="evidence" value="ECO:0007669"/>
    <property type="project" value="InterPro"/>
</dbReference>
<evidence type="ECO:0000256" key="5">
    <source>
        <dbReference type="ARBA" id="ARBA00022679"/>
    </source>
</evidence>
<evidence type="ECO:0000256" key="4">
    <source>
        <dbReference type="ARBA" id="ARBA00022553"/>
    </source>
</evidence>
<dbReference type="InterPro" id="IPR001789">
    <property type="entry name" value="Sig_transdc_resp-reg_receiver"/>
</dbReference>
<dbReference type="EC" id="2.7.13.3" evidence="3"/>
<dbReference type="EMBL" id="BSFK01000005">
    <property type="protein sequence ID" value="GLK76021.1"/>
    <property type="molecule type" value="Genomic_DNA"/>
</dbReference>
<evidence type="ECO:0000256" key="7">
    <source>
        <dbReference type="ARBA" id="ARBA00023012"/>
    </source>
</evidence>
<accession>A0A9W6JEC4</accession>
<dbReference type="InterPro" id="IPR000014">
    <property type="entry name" value="PAS"/>
</dbReference>
<dbReference type="GO" id="GO:0009927">
    <property type="term" value="F:histidine phosphotransfer kinase activity"/>
    <property type="evidence" value="ECO:0007669"/>
    <property type="project" value="TreeGrafter"/>
</dbReference>
<protein>
    <recommendedName>
        <fullName evidence="3">histidine kinase</fullName>
        <ecNumber evidence="3">2.7.13.3</ecNumber>
    </recommendedName>
</protein>
<dbReference type="SMART" id="SM00388">
    <property type="entry name" value="HisKA"/>
    <property type="match status" value="1"/>
</dbReference>
<evidence type="ECO:0000256" key="10">
    <source>
        <dbReference type="SAM" id="Phobius"/>
    </source>
</evidence>
<dbReference type="CDD" id="cd12914">
    <property type="entry name" value="PDC1_DGC_like"/>
    <property type="match status" value="1"/>
</dbReference>
<evidence type="ECO:0000256" key="8">
    <source>
        <dbReference type="ARBA" id="ARBA00023136"/>
    </source>
</evidence>
<dbReference type="InterPro" id="IPR003661">
    <property type="entry name" value="HisK_dim/P_dom"/>
</dbReference>
<evidence type="ECO:0000256" key="6">
    <source>
        <dbReference type="ARBA" id="ARBA00022777"/>
    </source>
</evidence>
<dbReference type="NCBIfam" id="TIGR00229">
    <property type="entry name" value="sensory_box"/>
    <property type="match status" value="1"/>
</dbReference>
<evidence type="ECO:0000313" key="17">
    <source>
        <dbReference type="Proteomes" id="UP001143364"/>
    </source>
</evidence>
<keyword evidence="4 9" id="KW-0597">Phosphoprotein</keyword>
<feature type="domain" description="PAS" evidence="13">
    <location>
        <begin position="531"/>
        <end position="605"/>
    </location>
</feature>
<evidence type="ECO:0000256" key="2">
    <source>
        <dbReference type="ARBA" id="ARBA00004370"/>
    </source>
</evidence>
<dbReference type="PROSITE" id="PS50112">
    <property type="entry name" value="PAS"/>
    <property type="match status" value="1"/>
</dbReference>
<dbReference type="SMART" id="SM00304">
    <property type="entry name" value="HAMP"/>
    <property type="match status" value="1"/>
</dbReference>
<evidence type="ECO:0000313" key="16">
    <source>
        <dbReference type="EMBL" id="GLK76021.1"/>
    </source>
</evidence>
<dbReference type="Pfam" id="PF00512">
    <property type="entry name" value="HisKA"/>
    <property type="match status" value="1"/>
</dbReference>
<dbReference type="Gene3D" id="3.30.565.10">
    <property type="entry name" value="Histidine kinase-like ATPase, C-terminal domain"/>
    <property type="match status" value="1"/>
</dbReference>
<organism evidence="16 17">
    <name type="scientific">Methylopila jiangsuensis</name>
    <dbReference type="NCBI Taxonomy" id="586230"/>
    <lineage>
        <taxon>Bacteria</taxon>
        <taxon>Pseudomonadati</taxon>
        <taxon>Pseudomonadota</taxon>
        <taxon>Alphaproteobacteria</taxon>
        <taxon>Hyphomicrobiales</taxon>
        <taxon>Methylopilaceae</taxon>
        <taxon>Methylopila</taxon>
    </lineage>
</organism>
<dbReference type="Pfam" id="PF08448">
    <property type="entry name" value="PAS_4"/>
    <property type="match status" value="1"/>
</dbReference>
<dbReference type="FunFam" id="1.10.287.130:FF:000001">
    <property type="entry name" value="Two-component sensor histidine kinase"/>
    <property type="match status" value="1"/>
</dbReference>
<dbReference type="Gene3D" id="3.30.450.20">
    <property type="entry name" value="PAS domain"/>
    <property type="match status" value="2"/>
</dbReference>
<dbReference type="PRINTS" id="PR00344">
    <property type="entry name" value="BCTRLSENSOR"/>
</dbReference>
<dbReference type="SMART" id="SM00448">
    <property type="entry name" value="REC"/>
    <property type="match status" value="2"/>
</dbReference>
<dbReference type="CDD" id="cd00156">
    <property type="entry name" value="REC"/>
    <property type="match status" value="1"/>
</dbReference>
<keyword evidence="10" id="KW-1133">Transmembrane helix</keyword>
<dbReference type="PROSITE" id="PS50885">
    <property type="entry name" value="HAMP"/>
    <property type="match status" value="1"/>
</dbReference>
<feature type="transmembrane region" description="Helical" evidence="10">
    <location>
        <begin position="125"/>
        <end position="143"/>
    </location>
</feature>
<dbReference type="InterPro" id="IPR004358">
    <property type="entry name" value="Sig_transdc_His_kin-like_C"/>
</dbReference>
<dbReference type="Pfam" id="PF00072">
    <property type="entry name" value="Response_reg"/>
    <property type="match status" value="2"/>
</dbReference>
<evidence type="ECO:0000256" key="1">
    <source>
        <dbReference type="ARBA" id="ARBA00000085"/>
    </source>
</evidence>
<comment type="subcellular location">
    <subcellularLocation>
        <location evidence="2">Membrane</location>
    </subcellularLocation>
</comment>
<keyword evidence="8 10" id="KW-0472">Membrane</keyword>
<dbReference type="InterPro" id="IPR035965">
    <property type="entry name" value="PAS-like_dom_sf"/>
</dbReference>
<evidence type="ECO:0000259" key="15">
    <source>
        <dbReference type="PROSITE" id="PS50885"/>
    </source>
</evidence>
<dbReference type="SMART" id="SM00091">
    <property type="entry name" value="PAS"/>
    <property type="match status" value="1"/>
</dbReference>
<dbReference type="CDD" id="cd00082">
    <property type="entry name" value="HisKA"/>
    <property type="match status" value="1"/>
</dbReference>
<feature type="transmembrane region" description="Helical" evidence="10">
    <location>
        <begin position="456"/>
        <end position="477"/>
    </location>
</feature>
<dbReference type="Gene3D" id="1.10.287.130">
    <property type="match status" value="1"/>
</dbReference>
<dbReference type="PANTHER" id="PTHR43047">
    <property type="entry name" value="TWO-COMPONENT HISTIDINE PROTEIN KINASE"/>
    <property type="match status" value="1"/>
</dbReference>
<dbReference type="PANTHER" id="PTHR43047:SF72">
    <property type="entry name" value="OSMOSENSING HISTIDINE PROTEIN KINASE SLN1"/>
    <property type="match status" value="1"/>
</dbReference>
<evidence type="ECO:0000259" key="12">
    <source>
        <dbReference type="PROSITE" id="PS50110"/>
    </source>
</evidence>
<dbReference type="InterPro" id="IPR011006">
    <property type="entry name" value="CheY-like_superfamily"/>
</dbReference>
<dbReference type="InterPro" id="IPR036890">
    <property type="entry name" value="HATPase_C_sf"/>
</dbReference>
<dbReference type="FunFam" id="3.30.565.10:FF:000006">
    <property type="entry name" value="Sensor histidine kinase WalK"/>
    <property type="match status" value="1"/>
</dbReference>
<feature type="domain" description="PAC" evidence="14">
    <location>
        <begin position="604"/>
        <end position="659"/>
    </location>
</feature>
<evidence type="ECO:0000259" key="13">
    <source>
        <dbReference type="PROSITE" id="PS50112"/>
    </source>
</evidence>
<evidence type="ECO:0000259" key="11">
    <source>
        <dbReference type="PROSITE" id="PS50109"/>
    </source>
</evidence>
<evidence type="ECO:0000256" key="9">
    <source>
        <dbReference type="PROSITE-ProRule" id="PRU00169"/>
    </source>
</evidence>
<dbReference type="SUPFAM" id="SSF158472">
    <property type="entry name" value="HAMP domain-like"/>
    <property type="match status" value="1"/>
</dbReference>
<feature type="modified residue" description="4-aspartylphosphate" evidence="9">
    <location>
        <position position="1072"/>
    </location>
</feature>
<evidence type="ECO:0000256" key="3">
    <source>
        <dbReference type="ARBA" id="ARBA00012438"/>
    </source>
</evidence>
<dbReference type="SUPFAM" id="SSF47384">
    <property type="entry name" value="Homodimeric domain of signal transducing histidine kinase"/>
    <property type="match status" value="1"/>
</dbReference>
<dbReference type="PROSITE" id="PS50109">
    <property type="entry name" value="HIS_KIN"/>
    <property type="match status" value="1"/>
</dbReference>
<dbReference type="Pfam" id="PF02518">
    <property type="entry name" value="HATPase_c"/>
    <property type="match status" value="1"/>
</dbReference>
<dbReference type="InterPro" id="IPR003660">
    <property type="entry name" value="HAMP_dom"/>
</dbReference>
<dbReference type="Pfam" id="PF00672">
    <property type="entry name" value="HAMP"/>
    <property type="match status" value="1"/>
</dbReference>
<dbReference type="InterPro" id="IPR000700">
    <property type="entry name" value="PAS-assoc_C"/>
</dbReference>
<comment type="catalytic activity">
    <reaction evidence="1">
        <text>ATP + protein L-histidine = ADP + protein N-phospho-L-histidine.</text>
        <dbReference type="EC" id="2.7.13.3"/>
    </reaction>
</comment>
<feature type="domain" description="Histidine kinase" evidence="11">
    <location>
        <begin position="663"/>
        <end position="880"/>
    </location>
</feature>
<feature type="transmembrane region" description="Helical" evidence="10">
    <location>
        <begin position="54"/>
        <end position="73"/>
    </location>
</feature>
<keyword evidence="5" id="KW-0808">Transferase</keyword>
<dbReference type="Proteomes" id="UP001143364">
    <property type="component" value="Unassembled WGS sequence"/>
</dbReference>
<dbReference type="PROSITE" id="PS50110">
    <property type="entry name" value="RESPONSE_REGULATORY"/>
    <property type="match status" value="2"/>
</dbReference>
<reference evidence="16" key="2">
    <citation type="submission" date="2023-01" db="EMBL/GenBank/DDBJ databases">
        <authorList>
            <person name="Sun Q."/>
            <person name="Evtushenko L."/>
        </authorList>
    </citation>
    <scope>NUCLEOTIDE SEQUENCE</scope>
    <source>
        <strain evidence="16">VKM B-2555</strain>
    </source>
</reference>
<reference evidence="16" key="1">
    <citation type="journal article" date="2014" name="Int. J. Syst. Evol. Microbiol.">
        <title>Complete genome sequence of Corynebacterium casei LMG S-19264T (=DSM 44701T), isolated from a smear-ripened cheese.</title>
        <authorList>
            <consortium name="US DOE Joint Genome Institute (JGI-PGF)"/>
            <person name="Walter F."/>
            <person name="Albersmeier A."/>
            <person name="Kalinowski J."/>
            <person name="Ruckert C."/>
        </authorList>
    </citation>
    <scope>NUCLEOTIDE SEQUENCE</scope>
    <source>
        <strain evidence="16">VKM B-2555</strain>
    </source>
</reference>
<name>A0A9W6JEC4_9HYPH</name>
<dbReference type="SMART" id="SM00387">
    <property type="entry name" value="HATPase_c"/>
    <property type="match status" value="1"/>
</dbReference>
<dbReference type="CDD" id="cd00130">
    <property type="entry name" value="PAS"/>
    <property type="match status" value="1"/>
</dbReference>
<dbReference type="AlphaFoldDB" id="A0A9W6JEC4"/>
<feature type="domain" description="Response regulatory" evidence="12">
    <location>
        <begin position="1024"/>
        <end position="1134"/>
    </location>
</feature>